<feature type="domain" description="UspA" evidence="2">
    <location>
        <begin position="149"/>
        <end position="280"/>
    </location>
</feature>
<dbReference type="InterPro" id="IPR006015">
    <property type="entry name" value="Universal_stress_UspA"/>
</dbReference>
<organism evidence="3 4">
    <name type="scientific">Nonomuraea composti</name>
    <dbReference type="NCBI Taxonomy" id="2720023"/>
    <lineage>
        <taxon>Bacteria</taxon>
        <taxon>Bacillati</taxon>
        <taxon>Actinomycetota</taxon>
        <taxon>Actinomycetes</taxon>
        <taxon>Streptosporangiales</taxon>
        <taxon>Streptosporangiaceae</taxon>
        <taxon>Nonomuraea</taxon>
    </lineage>
</organism>
<evidence type="ECO:0000313" key="3">
    <source>
        <dbReference type="EMBL" id="NJP97594.1"/>
    </source>
</evidence>
<dbReference type="EMBL" id="JAATEP010000069">
    <property type="protein sequence ID" value="NJP97594.1"/>
    <property type="molecule type" value="Genomic_DNA"/>
</dbReference>
<comment type="caution">
    <text evidence="3">The sequence shown here is derived from an EMBL/GenBank/DDBJ whole genome shotgun (WGS) entry which is preliminary data.</text>
</comment>
<comment type="similarity">
    <text evidence="1">Belongs to the universal stress protein A family.</text>
</comment>
<gene>
    <name evidence="3" type="ORF">HCN51_50630</name>
</gene>
<dbReference type="PANTHER" id="PTHR46553">
    <property type="entry name" value="ADENINE NUCLEOTIDE ALPHA HYDROLASES-LIKE SUPERFAMILY PROTEIN"/>
    <property type="match status" value="1"/>
</dbReference>
<dbReference type="PANTHER" id="PTHR46553:SF3">
    <property type="entry name" value="ADENINE NUCLEOTIDE ALPHA HYDROLASES-LIKE SUPERFAMILY PROTEIN"/>
    <property type="match status" value="1"/>
</dbReference>
<dbReference type="Gene3D" id="3.40.50.620">
    <property type="entry name" value="HUPs"/>
    <property type="match status" value="2"/>
</dbReference>
<accession>A0ABX1BP23</accession>
<dbReference type="Proteomes" id="UP000696294">
    <property type="component" value="Unassembled WGS sequence"/>
</dbReference>
<dbReference type="InterPro" id="IPR014729">
    <property type="entry name" value="Rossmann-like_a/b/a_fold"/>
</dbReference>
<protein>
    <submittedName>
        <fullName evidence="3">Universal stress protein</fullName>
    </submittedName>
</protein>
<evidence type="ECO:0000256" key="1">
    <source>
        <dbReference type="ARBA" id="ARBA00008791"/>
    </source>
</evidence>
<dbReference type="Pfam" id="PF00582">
    <property type="entry name" value="Usp"/>
    <property type="match status" value="2"/>
</dbReference>
<proteinExistence type="inferred from homology"/>
<name>A0ABX1BP23_9ACTN</name>
<evidence type="ECO:0000259" key="2">
    <source>
        <dbReference type="Pfam" id="PF00582"/>
    </source>
</evidence>
<reference evidence="3 4" key="1">
    <citation type="submission" date="2020-03" db="EMBL/GenBank/DDBJ databases">
        <title>WGS of actinomycetes isolated from Thailand.</title>
        <authorList>
            <person name="Thawai C."/>
        </authorList>
    </citation>
    <scope>NUCLEOTIDE SEQUENCE [LARGE SCALE GENOMIC DNA]</scope>
    <source>
        <strain evidence="3 4">FMUSA5-5</strain>
    </source>
</reference>
<dbReference type="InterPro" id="IPR006016">
    <property type="entry name" value="UspA"/>
</dbReference>
<evidence type="ECO:0000313" key="4">
    <source>
        <dbReference type="Proteomes" id="UP000696294"/>
    </source>
</evidence>
<dbReference type="SUPFAM" id="SSF52402">
    <property type="entry name" value="Adenine nucleotide alpha hydrolases-like"/>
    <property type="match status" value="2"/>
</dbReference>
<keyword evidence="4" id="KW-1185">Reference proteome</keyword>
<dbReference type="PRINTS" id="PR01438">
    <property type="entry name" value="UNVRSLSTRESS"/>
</dbReference>
<feature type="domain" description="UspA" evidence="2">
    <location>
        <begin position="1"/>
        <end position="139"/>
    </location>
</feature>
<sequence>MTGQVIVGADGSAPATAAVAWAADDAARTGAGLRIVYALERLPHNPVGVAALAEEDLPLCEATKVLEAAEAAARSRQPALPVATEIAEGPPAAVLEERTRRAGELVIGNRGMGGFTGALLGSVTMRVAGRAHCPVVVVRADPREPVGVVAVGVDDSGTCEPALGYAFEQARLRHAVLRLIHAWQLPVHAFAPEIFLDVEETRAGHLRMLSERAAGWASRYPDVTVVADVQNAHPVAALTGTACDLLVVGTHGRGALGALFLGSVSRGVLHHARGPVAVIREHEP</sequence>
<dbReference type="RefSeq" id="WP_168019968.1">
    <property type="nucleotide sequence ID" value="NZ_JAATEP010000069.1"/>
</dbReference>